<reference evidence="1" key="2">
    <citation type="journal article" date="2022" name="New Phytol.">
        <title>Evolutionary transition to the ectomycorrhizal habit in the genomes of a hyperdiverse lineage of mushroom-forming fungi.</title>
        <authorList>
            <person name="Looney B."/>
            <person name="Miyauchi S."/>
            <person name="Morin E."/>
            <person name="Drula E."/>
            <person name="Courty P.E."/>
            <person name="Kohler A."/>
            <person name="Kuo A."/>
            <person name="LaButti K."/>
            <person name="Pangilinan J."/>
            <person name="Lipzen A."/>
            <person name="Riley R."/>
            <person name="Andreopoulos W."/>
            <person name="He G."/>
            <person name="Johnson J."/>
            <person name="Nolan M."/>
            <person name="Tritt A."/>
            <person name="Barry K.W."/>
            <person name="Grigoriev I.V."/>
            <person name="Nagy L.G."/>
            <person name="Hibbett D."/>
            <person name="Henrissat B."/>
            <person name="Matheny P.B."/>
            <person name="Labbe J."/>
            <person name="Martin F.M."/>
        </authorList>
    </citation>
    <scope>NUCLEOTIDE SEQUENCE</scope>
    <source>
        <strain evidence="1">HHB10654</strain>
    </source>
</reference>
<evidence type="ECO:0000313" key="2">
    <source>
        <dbReference type="Proteomes" id="UP000814140"/>
    </source>
</evidence>
<gene>
    <name evidence="1" type="ORF">BV25DRAFT_1782335</name>
</gene>
<feature type="non-terminal residue" evidence="1">
    <location>
        <position position="1"/>
    </location>
</feature>
<feature type="non-terminal residue" evidence="1">
    <location>
        <position position="74"/>
    </location>
</feature>
<name>A0ACB8SIV9_9AGAM</name>
<evidence type="ECO:0000313" key="1">
    <source>
        <dbReference type="EMBL" id="KAI0056157.1"/>
    </source>
</evidence>
<reference evidence="1" key="1">
    <citation type="submission" date="2021-03" db="EMBL/GenBank/DDBJ databases">
        <authorList>
            <consortium name="DOE Joint Genome Institute"/>
            <person name="Ahrendt S."/>
            <person name="Looney B.P."/>
            <person name="Miyauchi S."/>
            <person name="Morin E."/>
            <person name="Drula E."/>
            <person name="Courty P.E."/>
            <person name="Chicoki N."/>
            <person name="Fauchery L."/>
            <person name="Kohler A."/>
            <person name="Kuo A."/>
            <person name="Labutti K."/>
            <person name="Pangilinan J."/>
            <person name="Lipzen A."/>
            <person name="Riley R."/>
            <person name="Andreopoulos W."/>
            <person name="He G."/>
            <person name="Johnson J."/>
            <person name="Barry K.W."/>
            <person name="Grigoriev I.V."/>
            <person name="Nagy L."/>
            <person name="Hibbett D."/>
            <person name="Henrissat B."/>
            <person name="Matheny P.B."/>
            <person name="Labbe J."/>
            <person name="Martin F."/>
        </authorList>
    </citation>
    <scope>NUCLEOTIDE SEQUENCE</scope>
    <source>
        <strain evidence="1">HHB10654</strain>
    </source>
</reference>
<sequence length="74" mass="8300">LQIGDGENKCTYNLKGMIYHGGDHFTARIVNDKGEVWYHDGISTGRHCRAETRLTGIPDIYTVVDRSISVVVYS</sequence>
<proteinExistence type="predicted"/>
<dbReference type="Proteomes" id="UP000814140">
    <property type="component" value="Unassembled WGS sequence"/>
</dbReference>
<comment type="caution">
    <text evidence="1">The sequence shown here is derived from an EMBL/GenBank/DDBJ whole genome shotgun (WGS) entry which is preliminary data.</text>
</comment>
<keyword evidence="2" id="KW-1185">Reference proteome</keyword>
<dbReference type="EMBL" id="MU277270">
    <property type="protein sequence ID" value="KAI0056157.1"/>
    <property type="molecule type" value="Genomic_DNA"/>
</dbReference>
<accession>A0ACB8SIV9</accession>
<protein>
    <submittedName>
        <fullName evidence="1">Uncharacterized protein</fullName>
    </submittedName>
</protein>
<organism evidence="1 2">
    <name type="scientific">Artomyces pyxidatus</name>
    <dbReference type="NCBI Taxonomy" id="48021"/>
    <lineage>
        <taxon>Eukaryota</taxon>
        <taxon>Fungi</taxon>
        <taxon>Dikarya</taxon>
        <taxon>Basidiomycota</taxon>
        <taxon>Agaricomycotina</taxon>
        <taxon>Agaricomycetes</taxon>
        <taxon>Russulales</taxon>
        <taxon>Auriscalpiaceae</taxon>
        <taxon>Artomyces</taxon>
    </lineage>
</organism>